<evidence type="ECO:0000313" key="2">
    <source>
        <dbReference type="EMBL" id="KAJ4447831.1"/>
    </source>
</evidence>
<evidence type="ECO:0000313" key="3">
    <source>
        <dbReference type="Proteomes" id="UP001148838"/>
    </source>
</evidence>
<name>A0ABQ8TNW4_PERAM</name>
<sequence length="72" mass="8488">METAFTHLYSDDIILDNDNQETQITEEIIKEENEEFQITEEDVQVVIKELKGRKAPGIDEIKNEFLKYGERN</sequence>
<comment type="caution">
    <text evidence="2">The sequence shown here is derived from an EMBL/GenBank/DDBJ whole genome shotgun (WGS) entry which is preliminary data.</text>
</comment>
<gene>
    <name evidence="2" type="ORF">ANN_09839</name>
</gene>
<protein>
    <submittedName>
        <fullName evidence="2">Uncharacterized protein</fullName>
    </submittedName>
</protein>
<reference evidence="2 3" key="1">
    <citation type="journal article" date="2022" name="Allergy">
        <title>Genome assembly and annotation of Periplaneta americana reveal a comprehensive cockroach allergen profile.</title>
        <authorList>
            <person name="Wang L."/>
            <person name="Xiong Q."/>
            <person name="Saelim N."/>
            <person name="Wang L."/>
            <person name="Nong W."/>
            <person name="Wan A.T."/>
            <person name="Shi M."/>
            <person name="Liu X."/>
            <person name="Cao Q."/>
            <person name="Hui J.H.L."/>
            <person name="Sookrung N."/>
            <person name="Leung T.F."/>
            <person name="Tungtrongchitr A."/>
            <person name="Tsui S.K.W."/>
        </authorList>
    </citation>
    <scope>NUCLEOTIDE SEQUENCE [LARGE SCALE GENOMIC DNA]</scope>
    <source>
        <strain evidence="2">PWHHKU_190912</strain>
    </source>
</reference>
<dbReference type="Proteomes" id="UP001148838">
    <property type="component" value="Unassembled WGS sequence"/>
</dbReference>
<evidence type="ECO:0000256" key="1">
    <source>
        <dbReference type="SAM" id="Coils"/>
    </source>
</evidence>
<accession>A0ABQ8TNW4</accession>
<dbReference type="EMBL" id="JAJSOF020000005">
    <property type="protein sequence ID" value="KAJ4447831.1"/>
    <property type="molecule type" value="Genomic_DNA"/>
</dbReference>
<organism evidence="2 3">
    <name type="scientific">Periplaneta americana</name>
    <name type="common">American cockroach</name>
    <name type="synonym">Blatta americana</name>
    <dbReference type="NCBI Taxonomy" id="6978"/>
    <lineage>
        <taxon>Eukaryota</taxon>
        <taxon>Metazoa</taxon>
        <taxon>Ecdysozoa</taxon>
        <taxon>Arthropoda</taxon>
        <taxon>Hexapoda</taxon>
        <taxon>Insecta</taxon>
        <taxon>Pterygota</taxon>
        <taxon>Neoptera</taxon>
        <taxon>Polyneoptera</taxon>
        <taxon>Dictyoptera</taxon>
        <taxon>Blattodea</taxon>
        <taxon>Blattoidea</taxon>
        <taxon>Blattidae</taxon>
        <taxon>Blattinae</taxon>
        <taxon>Periplaneta</taxon>
    </lineage>
</organism>
<keyword evidence="1" id="KW-0175">Coiled coil</keyword>
<feature type="coiled-coil region" evidence="1">
    <location>
        <begin position="15"/>
        <end position="49"/>
    </location>
</feature>
<keyword evidence="3" id="KW-1185">Reference proteome</keyword>
<proteinExistence type="predicted"/>